<feature type="domain" description="Methyltransferase type 12" evidence="2">
    <location>
        <begin position="49"/>
        <end position="147"/>
    </location>
</feature>
<dbReference type="GO" id="GO:0008168">
    <property type="term" value="F:methyltransferase activity"/>
    <property type="evidence" value="ECO:0007669"/>
    <property type="project" value="UniProtKB-KW"/>
</dbReference>
<feature type="compositionally biased region" description="Acidic residues" evidence="1">
    <location>
        <begin position="10"/>
        <end position="19"/>
    </location>
</feature>
<evidence type="ECO:0000313" key="3">
    <source>
        <dbReference type="EMBL" id="NJP99120.1"/>
    </source>
</evidence>
<reference evidence="3 4" key="1">
    <citation type="submission" date="2020-03" db="EMBL/GenBank/DDBJ databases">
        <title>WGS of actinomycetes isolated from Thailand.</title>
        <authorList>
            <person name="Thawai C."/>
        </authorList>
    </citation>
    <scope>NUCLEOTIDE SEQUENCE [LARGE SCALE GENOMIC DNA]</scope>
    <source>
        <strain evidence="3 4">PLAI 1-29</strain>
    </source>
</reference>
<keyword evidence="4" id="KW-1185">Reference proteome</keyword>
<dbReference type="CDD" id="cd02440">
    <property type="entry name" value="AdoMet_MTases"/>
    <property type="match status" value="1"/>
</dbReference>
<evidence type="ECO:0000259" key="2">
    <source>
        <dbReference type="Pfam" id="PF08242"/>
    </source>
</evidence>
<evidence type="ECO:0000313" key="4">
    <source>
        <dbReference type="Proteomes" id="UP000695264"/>
    </source>
</evidence>
<comment type="caution">
    <text evidence="3">The sequence shown here is derived from an EMBL/GenBank/DDBJ whole genome shotgun (WGS) entry which is preliminary data.</text>
</comment>
<evidence type="ECO:0000256" key="1">
    <source>
        <dbReference type="SAM" id="MobiDB-lite"/>
    </source>
</evidence>
<gene>
    <name evidence="3" type="ORF">HCK00_00705</name>
</gene>
<dbReference type="EMBL" id="JAATEN010000001">
    <property type="protein sequence ID" value="NJP99120.1"/>
    <property type="molecule type" value="Genomic_DNA"/>
</dbReference>
<keyword evidence="3" id="KW-0489">Methyltransferase</keyword>
<accession>A0ABX1BN07</accession>
<dbReference type="Gene3D" id="3.40.50.150">
    <property type="entry name" value="Vaccinia Virus protein VP39"/>
    <property type="match status" value="1"/>
</dbReference>
<name>A0ABX1BN07_9ACTN</name>
<protein>
    <submittedName>
        <fullName evidence="3">Class I SAM-dependent methyltransferase</fullName>
    </submittedName>
</protein>
<dbReference type="Pfam" id="PF08242">
    <property type="entry name" value="Methyltransf_12"/>
    <property type="match status" value="1"/>
</dbReference>
<feature type="region of interest" description="Disordered" evidence="1">
    <location>
        <begin position="1"/>
        <end position="22"/>
    </location>
</feature>
<dbReference type="SUPFAM" id="SSF53335">
    <property type="entry name" value="S-adenosyl-L-methionine-dependent methyltransferases"/>
    <property type="match status" value="1"/>
</dbReference>
<proteinExistence type="predicted"/>
<sequence length="256" mass="27997">MHARPAPSDDWPEPEDSGDLDTFRYGQDTIREIEVSGAGDVTGRTLLHLRCRSGLDTLSWARHGARHVVGLDSSEAAVEAARELAADLGLGPDRAAFVTAPLYDAAQAVPDPAYDIVHTGAGTLSRLPDLRRWAETAASLVAPGGILHLTEFHPLTGVLDDETGARIVRDHFARDRYEHEQGPDVHPDFDTQAIRHPLGEVVTAVAATGLRVDLLREHDITRFRRFGSLEPRSPSPRRPAGPIRVPLLYTLRATRV</sequence>
<organism evidence="3 4">
    <name type="scientific">Streptomyces zingiberis</name>
    <dbReference type="NCBI Taxonomy" id="2053010"/>
    <lineage>
        <taxon>Bacteria</taxon>
        <taxon>Bacillati</taxon>
        <taxon>Actinomycetota</taxon>
        <taxon>Actinomycetes</taxon>
        <taxon>Kitasatosporales</taxon>
        <taxon>Streptomycetaceae</taxon>
        <taxon>Streptomyces</taxon>
    </lineage>
</organism>
<dbReference type="InterPro" id="IPR013217">
    <property type="entry name" value="Methyltransf_12"/>
</dbReference>
<dbReference type="GO" id="GO:0032259">
    <property type="term" value="P:methylation"/>
    <property type="evidence" value="ECO:0007669"/>
    <property type="project" value="UniProtKB-KW"/>
</dbReference>
<dbReference type="InterPro" id="IPR029063">
    <property type="entry name" value="SAM-dependent_MTases_sf"/>
</dbReference>
<dbReference type="Proteomes" id="UP000695264">
    <property type="component" value="Unassembled WGS sequence"/>
</dbReference>
<keyword evidence="3" id="KW-0808">Transferase</keyword>
<dbReference type="RefSeq" id="WP_168099740.1">
    <property type="nucleotide sequence ID" value="NZ_JAATEN010000001.1"/>
</dbReference>